<dbReference type="Proteomes" id="UP000279760">
    <property type="component" value="Chromosome 1"/>
</dbReference>
<dbReference type="EMBL" id="CP033577">
    <property type="protein sequence ID" value="AYV22335.1"/>
    <property type="molecule type" value="Genomic_DNA"/>
</dbReference>
<organism evidence="2 3">
    <name type="scientific">Vibrio mediterranei</name>
    <dbReference type="NCBI Taxonomy" id="689"/>
    <lineage>
        <taxon>Bacteria</taxon>
        <taxon>Pseudomonadati</taxon>
        <taxon>Pseudomonadota</taxon>
        <taxon>Gammaproteobacteria</taxon>
        <taxon>Vibrionales</taxon>
        <taxon>Vibrionaceae</taxon>
        <taxon>Vibrio</taxon>
    </lineage>
</organism>
<evidence type="ECO:0000259" key="1">
    <source>
        <dbReference type="PROSITE" id="PS50943"/>
    </source>
</evidence>
<proteinExistence type="predicted"/>
<reference evidence="2 3" key="1">
    <citation type="submission" date="2018-11" db="EMBL/GenBank/DDBJ databases">
        <title>Complete Genome Sequence of Vbrio mediterranei 117-T6: a Potential Pathogen Bacteria Isolated from the Conchocelis of Pyropia.</title>
        <authorList>
            <person name="Liu Q."/>
        </authorList>
    </citation>
    <scope>NUCLEOTIDE SEQUENCE [LARGE SCALE GENOMIC DNA]</scope>
    <source>
        <strain evidence="2 3">117-T6</strain>
    </source>
</reference>
<dbReference type="CDD" id="cd00093">
    <property type="entry name" value="HTH_XRE"/>
    <property type="match status" value="1"/>
</dbReference>
<dbReference type="RefSeq" id="WP_124940845.1">
    <property type="nucleotide sequence ID" value="NZ_CP033577.1"/>
</dbReference>
<dbReference type="GO" id="GO:0003677">
    <property type="term" value="F:DNA binding"/>
    <property type="evidence" value="ECO:0007669"/>
    <property type="project" value="InterPro"/>
</dbReference>
<dbReference type="PROSITE" id="PS50943">
    <property type="entry name" value="HTH_CROC1"/>
    <property type="match status" value="1"/>
</dbReference>
<feature type="domain" description="HTH cro/C1-type" evidence="1">
    <location>
        <begin position="15"/>
        <end position="69"/>
    </location>
</feature>
<evidence type="ECO:0000313" key="3">
    <source>
        <dbReference type="Proteomes" id="UP000279760"/>
    </source>
</evidence>
<dbReference type="SMART" id="SM00530">
    <property type="entry name" value="HTH_XRE"/>
    <property type="match status" value="1"/>
</dbReference>
<protein>
    <submittedName>
        <fullName evidence="2">XRE family transcriptional regulator</fullName>
    </submittedName>
</protein>
<dbReference type="Gene3D" id="1.10.260.40">
    <property type="entry name" value="lambda repressor-like DNA-binding domains"/>
    <property type="match status" value="1"/>
</dbReference>
<gene>
    <name evidence="2" type="ORF">ECB94_14305</name>
</gene>
<dbReference type="SUPFAM" id="SSF47413">
    <property type="entry name" value="lambda repressor-like DNA-binding domains"/>
    <property type="match status" value="1"/>
</dbReference>
<accession>A0A3G4VD77</accession>
<dbReference type="InterPro" id="IPR010982">
    <property type="entry name" value="Lambda_DNA-bd_dom_sf"/>
</dbReference>
<dbReference type="AlphaFoldDB" id="A0A3G4VD77"/>
<dbReference type="Pfam" id="PF01381">
    <property type="entry name" value="HTH_3"/>
    <property type="match status" value="1"/>
</dbReference>
<evidence type="ECO:0000313" key="2">
    <source>
        <dbReference type="EMBL" id="AYV22335.1"/>
    </source>
</evidence>
<sequence>MPSKNKQLEPIVEYLIQLRVKNRKSQEQIANQIDISLTSYQRIEQGRRDPRLSELQGLFEYYGITWLDFAWAELGKRSISDIDLVAAMKHVPLHIRQPILDLIKAVSS</sequence>
<dbReference type="InterPro" id="IPR001387">
    <property type="entry name" value="Cro/C1-type_HTH"/>
</dbReference>
<name>A0A3G4VD77_9VIBR</name>